<name>A0ACB9GHG8_CICIN</name>
<dbReference type="EMBL" id="CM042010">
    <property type="protein sequence ID" value="KAI3782187.1"/>
    <property type="molecule type" value="Genomic_DNA"/>
</dbReference>
<comment type="caution">
    <text evidence="1">The sequence shown here is derived from an EMBL/GenBank/DDBJ whole genome shotgun (WGS) entry which is preliminary data.</text>
</comment>
<organism evidence="1 2">
    <name type="scientific">Cichorium intybus</name>
    <name type="common">Chicory</name>
    <dbReference type="NCBI Taxonomy" id="13427"/>
    <lineage>
        <taxon>Eukaryota</taxon>
        <taxon>Viridiplantae</taxon>
        <taxon>Streptophyta</taxon>
        <taxon>Embryophyta</taxon>
        <taxon>Tracheophyta</taxon>
        <taxon>Spermatophyta</taxon>
        <taxon>Magnoliopsida</taxon>
        <taxon>eudicotyledons</taxon>
        <taxon>Gunneridae</taxon>
        <taxon>Pentapetalae</taxon>
        <taxon>asterids</taxon>
        <taxon>campanulids</taxon>
        <taxon>Asterales</taxon>
        <taxon>Asteraceae</taxon>
        <taxon>Cichorioideae</taxon>
        <taxon>Cichorieae</taxon>
        <taxon>Cichoriinae</taxon>
        <taxon>Cichorium</taxon>
    </lineage>
</organism>
<dbReference type="Proteomes" id="UP001055811">
    <property type="component" value="Linkage Group LG02"/>
</dbReference>
<keyword evidence="2" id="KW-1185">Reference proteome</keyword>
<gene>
    <name evidence="1" type="ORF">L2E82_12222</name>
</gene>
<protein>
    <submittedName>
        <fullName evidence="1">Uncharacterized protein</fullName>
    </submittedName>
</protein>
<accession>A0ACB9GHG8</accession>
<proteinExistence type="predicted"/>
<reference evidence="2" key="1">
    <citation type="journal article" date="2022" name="Mol. Ecol. Resour.">
        <title>The genomes of chicory, endive, great burdock and yacon provide insights into Asteraceae palaeo-polyploidization history and plant inulin production.</title>
        <authorList>
            <person name="Fan W."/>
            <person name="Wang S."/>
            <person name="Wang H."/>
            <person name="Wang A."/>
            <person name="Jiang F."/>
            <person name="Liu H."/>
            <person name="Zhao H."/>
            <person name="Xu D."/>
            <person name="Zhang Y."/>
        </authorList>
    </citation>
    <scope>NUCLEOTIDE SEQUENCE [LARGE SCALE GENOMIC DNA]</scope>
    <source>
        <strain evidence="2">cv. Punajuju</strain>
    </source>
</reference>
<evidence type="ECO:0000313" key="2">
    <source>
        <dbReference type="Proteomes" id="UP001055811"/>
    </source>
</evidence>
<sequence>MWVYGYRRVKTSLKMSKGSENSGSSAPRAMANFAYVGPISTVQAKTTVGGGSYENKSRVSFGDKQTGSYGRATATEKASAGEFEWKNGKSGTRNEYKETATLRIGDKSGYTEVYNEQRIRNVSFNNTSGSKNIITYNNGNGGQYGGYGYEYGYDSD</sequence>
<evidence type="ECO:0000313" key="1">
    <source>
        <dbReference type="EMBL" id="KAI3782187.1"/>
    </source>
</evidence>
<reference evidence="1 2" key="2">
    <citation type="journal article" date="2022" name="Mol. Ecol. Resour.">
        <title>The genomes of chicory, endive, great burdock and yacon provide insights into Asteraceae paleo-polyploidization history and plant inulin production.</title>
        <authorList>
            <person name="Fan W."/>
            <person name="Wang S."/>
            <person name="Wang H."/>
            <person name="Wang A."/>
            <person name="Jiang F."/>
            <person name="Liu H."/>
            <person name="Zhao H."/>
            <person name="Xu D."/>
            <person name="Zhang Y."/>
        </authorList>
    </citation>
    <scope>NUCLEOTIDE SEQUENCE [LARGE SCALE GENOMIC DNA]</scope>
    <source>
        <strain evidence="2">cv. Punajuju</strain>
        <tissue evidence="1">Leaves</tissue>
    </source>
</reference>